<keyword evidence="1" id="KW-0732">Signal</keyword>
<name>A0A9W8XVV3_9PLEO</name>
<sequence>MRITTAILGLFAATTFAHPAHADNHAPVVLDEISKFDCVKDCWRAHSDIEDYNRRQFCHSHAYDMTMKLSRKVLPCIKESCDHHDKDAIVLESRVWFCDFCGYLPDDAEISC</sequence>
<protein>
    <submittedName>
        <fullName evidence="2">Uncharacterized protein</fullName>
    </submittedName>
</protein>
<feature type="signal peptide" evidence="1">
    <location>
        <begin position="1"/>
        <end position="22"/>
    </location>
</feature>
<dbReference type="RefSeq" id="XP_056075587.1">
    <property type="nucleotide sequence ID" value="XM_056212114.1"/>
</dbReference>
<dbReference type="OrthoDB" id="10422256at2759"/>
<keyword evidence="3" id="KW-1185">Reference proteome</keyword>
<evidence type="ECO:0000313" key="3">
    <source>
        <dbReference type="Proteomes" id="UP001140513"/>
    </source>
</evidence>
<proteinExistence type="predicted"/>
<dbReference type="AlphaFoldDB" id="A0A9W8XVV3"/>
<evidence type="ECO:0000256" key="1">
    <source>
        <dbReference type="SAM" id="SignalP"/>
    </source>
</evidence>
<reference evidence="2" key="1">
    <citation type="submission" date="2022-10" db="EMBL/GenBank/DDBJ databases">
        <title>Tapping the CABI collections for fungal endophytes: first genome assemblies for Collariella, Neodidymelliopsis, Ascochyta clinopodiicola, Didymella pomorum, Didymosphaeria variabile, Neocosmospora piperis and Neocucurbitaria cava.</title>
        <authorList>
            <person name="Hill R."/>
        </authorList>
    </citation>
    <scope>NUCLEOTIDE SEQUENCE</scope>
    <source>
        <strain evidence="2">IMI 356815</strain>
    </source>
</reference>
<dbReference type="EMBL" id="JAPEUX010000002">
    <property type="protein sequence ID" value="KAJ4358728.1"/>
    <property type="molecule type" value="Genomic_DNA"/>
</dbReference>
<comment type="caution">
    <text evidence="2">The sequence shown here is derived from an EMBL/GenBank/DDBJ whole genome shotgun (WGS) entry which is preliminary data.</text>
</comment>
<evidence type="ECO:0000313" key="2">
    <source>
        <dbReference type="EMBL" id="KAJ4358728.1"/>
    </source>
</evidence>
<accession>A0A9W8XVV3</accession>
<organism evidence="2 3">
    <name type="scientific">Didymosphaeria variabile</name>
    <dbReference type="NCBI Taxonomy" id="1932322"/>
    <lineage>
        <taxon>Eukaryota</taxon>
        <taxon>Fungi</taxon>
        <taxon>Dikarya</taxon>
        <taxon>Ascomycota</taxon>
        <taxon>Pezizomycotina</taxon>
        <taxon>Dothideomycetes</taxon>
        <taxon>Pleosporomycetidae</taxon>
        <taxon>Pleosporales</taxon>
        <taxon>Massarineae</taxon>
        <taxon>Didymosphaeriaceae</taxon>
        <taxon>Didymosphaeria</taxon>
    </lineage>
</organism>
<dbReference type="Proteomes" id="UP001140513">
    <property type="component" value="Unassembled WGS sequence"/>
</dbReference>
<gene>
    <name evidence="2" type="ORF">N0V89_003312</name>
</gene>
<feature type="chain" id="PRO_5040812718" evidence="1">
    <location>
        <begin position="23"/>
        <end position="112"/>
    </location>
</feature>
<dbReference type="GeneID" id="80906842"/>